<dbReference type="EMBL" id="JAAARO010000004">
    <property type="protein sequence ID" value="KAF5749474.1"/>
    <property type="molecule type" value="Genomic_DNA"/>
</dbReference>
<dbReference type="SUPFAM" id="SSF50685">
    <property type="entry name" value="Barwin-like endoglucanases"/>
    <property type="match status" value="1"/>
</dbReference>
<dbReference type="Proteomes" id="UP000593562">
    <property type="component" value="Unassembled WGS sequence"/>
</dbReference>
<evidence type="ECO:0000256" key="1">
    <source>
        <dbReference type="SAM" id="SignalP"/>
    </source>
</evidence>
<dbReference type="PROSITE" id="PS50842">
    <property type="entry name" value="EXPANSIN_EG45"/>
    <property type="match status" value="1"/>
</dbReference>
<reference evidence="3 4" key="1">
    <citation type="journal article" date="2020" name="Nat. Commun.">
        <title>Genome of Tripterygium wilfordii and identification of cytochrome P450 involved in triptolide biosynthesis.</title>
        <authorList>
            <person name="Tu L."/>
            <person name="Su P."/>
            <person name="Zhang Z."/>
            <person name="Gao L."/>
            <person name="Wang J."/>
            <person name="Hu T."/>
            <person name="Zhou J."/>
            <person name="Zhang Y."/>
            <person name="Zhao Y."/>
            <person name="Liu Y."/>
            <person name="Song Y."/>
            <person name="Tong Y."/>
            <person name="Lu Y."/>
            <person name="Yang J."/>
            <person name="Xu C."/>
            <person name="Jia M."/>
            <person name="Peters R.J."/>
            <person name="Huang L."/>
            <person name="Gao W."/>
        </authorList>
    </citation>
    <scope>NUCLEOTIDE SEQUENCE [LARGE SCALE GENOMIC DNA]</scope>
    <source>
        <strain evidence="4">cv. XIE 37</strain>
        <tissue evidence="3">Leaf</tissue>
    </source>
</reference>
<gene>
    <name evidence="3" type="ORF">HS088_TW04G01443</name>
</gene>
<dbReference type="AlphaFoldDB" id="A0A7J7DTJ6"/>
<accession>A0A7J7DTJ6</accession>
<dbReference type="PANTHER" id="PTHR47295">
    <property type="entry name" value="EG45-LIKE DOMAIN CONTAINING PROTEIN 1-RELATED"/>
    <property type="match status" value="1"/>
</dbReference>
<sequence length="125" mass="13457">MEKIIVILVTIVATLITVASALPGTATMYTKYVPSACFGTEPKGDLVARVNDALWQNYTNCDTMIKVTCTGSKFGNPCTNQSVAVKVVDHCVGPKCPTLVLSKQAFTQIANPAAPMIQIDYRQCK</sequence>
<organism evidence="3 4">
    <name type="scientific">Tripterygium wilfordii</name>
    <name type="common">Thunder God vine</name>
    <dbReference type="NCBI Taxonomy" id="458696"/>
    <lineage>
        <taxon>Eukaryota</taxon>
        <taxon>Viridiplantae</taxon>
        <taxon>Streptophyta</taxon>
        <taxon>Embryophyta</taxon>
        <taxon>Tracheophyta</taxon>
        <taxon>Spermatophyta</taxon>
        <taxon>Magnoliopsida</taxon>
        <taxon>eudicotyledons</taxon>
        <taxon>Gunneridae</taxon>
        <taxon>Pentapetalae</taxon>
        <taxon>rosids</taxon>
        <taxon>fabids</taxon>
        <taxon>Celastrales</taxon>
        <taxon>Celastraceae</taxon>
        <taxon>Tripterygium</taxon>
    </lineage>
</organism>
<evidence type="ECO:0000259" key="2">
    <source>
        <dbReference type="PROSITE" id="PS50842"/>
    </source>
</evidence>
<dbReference type="GO" id="GO:0048046">
    <property type="term" value="C:apoplast"/>
    <property type="evidence" value="ECO:0007669"/>
    <property type="project" value="InterPro"/>
</dbReference>
<feature type="chain" id="PRO_5029598914" evidence="1">
    <location>
        <begin position="22"/>
        <end position="125"/>
    </location>
</feature>
<dbReference type="PANTHER" id="PTHR47295:SF2">
    <property type="entry name" value="EG45-LIKE DOMAIN CONTAINING PROTEIN 1-RELATED"/>
    <property type="match status" value="1"/>
</dbReference>
<protein>
    <submittedName>
        <fullName evidence="3">Putative EG45-like domain containing protein 1 isoform X2</fullName>
    </submittedName>
</protein>
<dbReference type="InParanoid" id="A0A7J7DTJ6"/>
<dbReference type="CDD" id="cd22269">
    <property type="entry name" value="DPBB_EG45-like"/>
    <property type="match status" value="1"/>
</dbReference>
<dbReference type="InterPro" id="IPR009009">
    <property type="entry name" value="RlpA-like_DPBB"/>
</dbReference>
<dbReference type="Gene3D" id="2.40.40.10">
    <property type="entry name" value="RlpA-like domain"/>
    <property type="match status" value="1"/>
</dbReference>
<dbReference type="Pfam" id="PF03330">
    <property type="entry name" value="DPBB_1"/>
    <property type="match status" value="1"/>
</dbReference>
<comment type="caution">
    <text evidence="3">The sequence shown here is derived from an EMBL/GenBank/DDBJ whole genome shotgun (WGS) entry which is preliminary data.</text>
</comment>
<proteinExistence type="predicted"/>
<evidence type="ECO:0000313" key="4">
    <source>
        <dbReference type="Proteomes" id="UP000593562"/>
    </source>
</evidence>
<keyword evidence="4" id="KW-1185">Reference proteome</keyword>
<feature type="signal peptide" evidence="1">
    <location>
        <begin position="1"/>
        <end position="21"/>
    </location>
</feature>
<name>A0A7J7DTJ6_TRIWF</name>
<keyword evidence="1" id="KW-0732">Signal</keyword>
<feature type="domain" description="Expansin-like EG45" evidence="2">
    <location>
        <begin position="24"/>
        <end position="125"/>
    </location>
</feature>
<dbReference type="InterPro" id="IPR044206">
    <property type="entry name" value="EGC1/2"/>
</dbReference>
<evidence type="ECO:0000313" key="3">
    <source>
        <dbReference type="EMBL" id="KAF5749474.1"/>
    </source>
</evidence>
<dbReference type="InterPro" id="IPR007112">
    <property type="entry name" value="Expansin/allergen_DPBB_dom"/>
</dbReference>
<dbReference type="GO" id="GO:0009627">
    <property type="term" value="P:systemic acquired resistance"/>
    <property type="evidence" value="ECO:0007669"/>
    <property type="project" value="InterPro"/>
</dbReference>
<dbReference type="InterPro" id="IPR036908">
    <property type="entry name" value="RlpA-like_sf"/>
</dbReference>